<keyword evidence="1" id="KW-0862">Zinc</keyword>
<evidence type="ECO:0000256" key="1">
    <source>
        <dbReference type="PROSITE-ProRule" id="PRU00047"/>
    </source>
</evidence>
<protein>
    <recommendedName>
        <fullName evidence="3">CCHC-type domain-containing protein</fullName>
    </recommendedName>
</protein>
<feature type="compositionally biased region" description="Low complexity" evidence="2">
    <location>
        <begin position="485"/>
        <end position="500"/>
    </location>
</feature>
<dbReference type="EMBL" id="CAJEWN010001625">
    <property type="protein sequence ID" value="CAD2198929.1"/>
    <property type="molecule type" value="Genomic_DNA"/>
</dbReference>
<proteinExistence type="predicted"/>
<dbReference type="SUPFAM" id="SSF57756">
    <property type="entry name" value="Retrovirus zinc finger-like domains"/>
    <property type="match status" value="1"/>
</dbReference>
<dbReference type="AlphaFoldDB" id="A0A6V7XHT8"/>
<keyword evidence="1" id="KW-0479">Metal-binding</keyword>
<dbReference type="Pfam" id="PF00098">
    <property type="entry name" value="zf-CCHC"/>
    <property type="match status" value="1"/>
</dbReference>
<evidence type="ECO:0000313" key="4">
    <source>
        <dbReference type="EMBL" id="CAD2198929.1"/>
    </source>
</evidence>
<dbReference type="Proteomes" id="UP000580250">
    <property type="component" value="Unassembled WGS sequence"/>
</dbReference>
<dbReference type="GO" id="GO:0003676">
    <property type="term" value="F:nucleic acid binding"/>
    <property type="evidence" value="ECO:0007669"/>
    <property type="project" value="InterPro"/>
</dbReference>
<evidence type="ECO:0000313" key="5">
    <source>
        <dbReference type="Proteomes" id="UP000580250"/>
    </source>
</evidence>
<dbReference type="PANTHER" id="PTHR47331:SF1">
    <property type="entry name" value="GAG-LIKE PROTEIN"/>
    <property type="match status" value="1"/>
</dbReference>
<dbReference type="PANTHER" id="PTHR47331">
    <property type="entry name" value="PHD-TYPE DOMAIN-CONTAINING PROTEIN"/>
    <property type="match status" value="1"/>
</dbReference>
<comment type="caution">
    <text evidence="4">The sequence shown here is derived from an EMBL/GenBank/DDBJ whole genome shotgun (WGS) entry which is preliminary data.</text>
</comment>
<dbReference type="InterPro" id="IPR005312">
    <property type="entry name" value="DUF1759"/>
</dbReference>
<organism evidence="4 5">
    <name type="scientific">Meloidogyne enterolobii</name>
    <name type="common">Root-knot nematode worm</name>
    <name type="synonym">Meloidogyne mayaguensis</name>
    <dbReference type="NCBI Taxonomy" id="390850"/>
    <lineage>
        <taxon>Eukaryota</taxon>
        <taxon>Metazoa</taxon>
        <taxon>Ecdysozoa</taxon>
        <taxon>Nematoda</taxon>
        <taxon>Chromadorea</taxon>
        <taxon>Rhabditida</taxon>
        <taxon>Tylenchina</taxon>
        <taxon>Tylenchomorpha</taxon>
        <taxon>Tylenchoidea</taxon>
        <taxon>Meloidogynidae</taxon>
        <taxon>Meloidogyninae</taxon>
        <taxon>Meloidogyne</taxon>
    </lineage>
</organism>
<feature type="domain" description="CCHC-type" evidence="3">
    <location>
        <begin position="266"/>
        <end position="282"/>
    </location>
</feature>
<dbReference type="Gene3D" id="4.10.60.10">
    <property type="entry name" value="Zinc finger, CCHC-type"/>
    <property type="match status" value="1"/>
</dbReference>
<feature type="region of interest" description="Disordered" evidence="2">
    <location>
        <begin position="191"/>
        <end position="239"/>
    </location>
</feature>
<reference evidence="4 5" key="1">
    <citation type="submission" date="2020-08" db="EMBL/GenBank/DDBJ databases">
        <authorList>
            <person name="Koutsovoulos G."/>
            <person name="Danchin GJ E."/>
        </authorList>
    </citation>
    <scope>NUCLEOTIDE SEQUENCE [LARGE SCALE GENOMIC DNA]</scope>
</reference>
<feature type="compositionally biased region" description="Polar residues" evidence="2">
    <location>
        <begin position="203"/>
        <end position="213"/>
    </location>
</feature>
<keyword evidence="1" id="KW-0863">Zinc-finger</keyword>
<dbReference type="OrthoDB" id="5863857at2759"/>
<dbReference type="GO" id="GO:0008270">
    <property type="term" value="F:zinc ion binding"/>
    <property type="evidence" value="ECO:0007669"/>
    <property type="project" value="UniProtKB-KW"/>
</dbReference>
<feature type="region of interest" description="Disordered" evidence="2">
    <location>
        <begin position="480"/>
        <end position="505"/>
    </location>
</feature>
<dbReference type="Pfam" id="PF03564">
    <property type="entry name" value="DUF1759"/>
    <property type="match status" value="1"/>
</dbReference>
<dbReference type="SMART" id="SM00343">
    <property type="entry name" value="ZnF_C2HC"/>
    <property type="match status" value="2"/>
</dbReference>
<evidence type="ECO:0000259" key="3">
    <source>
        <dbReference type="PROSITE" id="PS50158"/>
    </source>
</evidence>
<dbReference type="InterPro" id="IPR036875">
    <property type="entry name" value="Znf_CCHC_sf"/>
</dbReference>
<evidence type="ECO:0000256" key="2">
    <source>
        <dbReference type="SAM" id="MobiDB-lite"/>
    </source>
</evidence>
<dbReference type="InterPro" id="IPR001878">
    <property type="entry name" value="Znf_CCHC"/>
</dbReference>
<name>A0A6V7XHT8_MELEN</name>
<dbReference type="GO" id="GO:0019899">
    <property type="term" value="F:enzyme binding"/>
    <property type="evidence" value="ECO:0007669"/>
    <property type="project" value="UniProtKB-ARBA"/>
</dbReference>
<sequence length="657" mass="74059">MHLPKISLPKFSGNCIEYVSFWNSFCAGVHDLTSISNSVKFSYLKECLSGPALLLVKSLPLTDASYNEAIRLLKENYGQPDEINRNLHISLRKLPIVHSNHGPEILCKELSTFVDEFEIIYLQMLEQNFDTNTLSIQMEIEGKLPPPILEEILKAKEAGNWSTDKLRNVLKTILKRKLGVCAIRDQNKEIQSPMKPPKINKFFTPTQSQSDSYSPQNQSHLQSSSLSFATQRREQNKISRPTISPKLPCLFCEDAGHFSSNCSLKRCFRCLKPNHFAKNCPSPSECSQCHGNHPRPLCPTNLKKGNQQTNNIQSTSAPNKYSPINTNQISPLFPNSNTPPSYFPYQNFPPYLGFNPYFYHNMYTSSPIPPQNLSIKPTHSPQEKVINNNTMTNFCVQNTPFEPNPAITDKIRVNKHVDNIVRTNHIMEAQNHPTLFRGGGRSERYLKLPPNNKKFKILLKANRPHHPQSTDPNMDCDQTPTIGIATTESSAPPSTETTSTRPQLPSLASFKLPSLASFKPPSLASFKLPQSYNIAARVRILETGTIESGTIHEQTIKKNSVRKGKRKRNKKIHKKHTISKPTPLNKIYINPNYIQTLLTPPPPPNVSHNLITNRAPSIRSLWVPILTPATPLLPFQFITVQPIVGPGVSRFSTRVYN</sequence>
<dbReference type="PROSITE" id="PS50158">
    <property type="entry name" value="ZF_CCHC"/>
    <property type="match status" value="1"/>
</dbReference>
<gene>
    <name evidence="4" type="ORF">MENT_LOCUS52287</name>
</gene>
<feature type="compositionally biased region" description="Low complexity" evidence="2">
    <location>
        <begin position="214"/>
        <end position="227"/>
    </location>
</feature>
<accession>A0A6V7XHT8</accession>